<dbReference type="Pfam" id="PF13424">
    <property type="entry name" value="TPR_12"/>
    <property type="match status" value="2"/>
</dbReference>
<dbReference type="Gene3D" id="1.25.40.10">
    <property type="entry name" value="Tetratricopeptide repeat domain"/>
    <property type="match status" value="2"/>
</dbReference>
<dbReference type="Pfam" id="PF25199">
    <property type="entry name" value="nSTAND_NTPase5"/>
    <property type="match status" value="1"/>
</dbReference>
<feature type="domain" description="Methanogenesis regulatory protein FilR1 middle" evidence="3">
    <location>
        <begin position="126"/>
        <end position="253"/>
    </location>
</feature>
<dbReference type="PATRIC" id="fig|35746.4.peg.1797"/>
<proteinExistence type="predicted"/>
<dbReference type="InterPro" id="IPR013561">
    <property type="entry name" value="FilR1_middle_dom"/>
</dbReference>
<name>A0A0K1IU07_HALGI</name>
<evidence type="ECO:0000259" key="3">
    <source>
        <dbReference type="Pfam" id="PF08350"/>
    </source>
</evidence>
<feature type="region of interest" description="Disordered" evidence="2">
    <location>
        <begin position="280"/>
        <end position="302"/>
    </location>
</feature>
<keyword evidence="1" id="KW-0802">TPR repeat</keyword>
<dbReference type="InterPro" id="IPR057574">
    <property type="entry name" value="nSTAND_NTPase5_dom"/>
</dbReference>
<sequence length="1185" mass="130214">MVVTRDDDLVTEQLELAADRFDFLNALDGTRLDKRDLTEVLPYSRSTVDRAIRDLTAAGFVLDDGDYTTSLKGGQFISLFRATRDAAADVLELDSFVAGAAADYPLPVEAVVGGDELRTDPRVSHPFDALGNRLKATNNGTFVLPYLPSQTFVDRCTTWLVDGHSCRFVAPNSVVTAIWRAYPAFLETVQTVPDCELRVGEVPPFAIAQTTLDGTPHAMVVAYDDDARARCVIENTSERAVAWARSRVQSIWEAASPFDLNGNADGDAPETEADIADAKAGDADAEATTAGSRNVTDDRSGSAAIRGPVLSTVLRSQGFARLAPAYFDRVGVSPPLACWRAGFDLGEVRAGYALDRERPTEDGRENVTDDLFSRLRSGTDHVVTGPPGAGKSTVCMSVACRWYDHEQGTVLYRKSGQHDPFTSTAHLGSYLAEASGHVLVVVEDATRTEANSIFELVREFDDDDRVTFLLDSRESEWRDDSLRGTARLEFHRRQSIDVVSVPVVDARERARLVEHFEATVGTNVDIDPEELTPNEGGDLEPGEMYLFLHRLARHAEPAAGGNAAPTSLLDDIDSVYADLERVDERLGVDVGVLVNLLNASGIGVSPPLAYALTESKQDESVVEEALDALERTVLYSAFGDDESDGDRVRAVHETWSARFLQRLLDLESERRARRRFERCLDALCSLVDDGDARRTVQSVFGGTADIVRTIESDPATWGERLVRSVFELGVNTPTLSELYAETDYSDVDVPRACDGTLRLDVRRWRARMFVNGGELERAEREFESLASLDDERLDEAALVRARADGFAGRSEVGRYRGSFEPAREYAQEALERFSRIDDEVGRSDVLNALGGIEAQTDNPEAAKGYYQRALELRRDLEDETKVASTLANLGLVEITLGEFESAAAHARTSLQIRREIQYPWGEALSLAVLSRIELENGTLDEAERYARLALDIRVEIGDSIGVASTSNNLGKIAFDRGALDDARERYESLLDDVEDPEFDWIRRDVYYGLAQTLSELGEPETAIEYAERAIDLLEENESKRTELQTVRVRTLLDSGDLDDARTVAERAHERASGLGDEPRTLASVTLGEVYVRSGETDDGTSLLRTAIESAPTAVLEGRCRQQYATALCETGDVSDALAELRRAAACFSSVEAGVRARKTALDALELAHELGDDDAVSALEQRLVR</sequence>
<dbReference type="PANTHER" id="PTHR10098:SF108">
    <property type="entry name" value="TETRATRICOPEPTIDE REPEAT PROTEIN 28"/>
    <property type="match status" value="1"/>
</dbReference>
<dbReference type="Pfam" id="PF08350">
    <property type="entry name" value="FilR1_middle"/>
    <property type="match status" value="1"/>
</dbReference>
<dbReference type="SUPFAM" id="SSF52540">
    <property type="entry name" value="P-loop containing nucleoside triphosphate hydrolases"/>
    <property type="match status" value="1"/>
</dbReference>
<evidence type="ECO:0000259" key="4">
    <source>
        <dbReference type="Pfam" id="PF25199"/>
    </source>
</evidence>
<gene>
    <name evidence="5" type="ORF">ABY42_08475</name>
</gene>
<dbReference type="PANTHER" id="PTHR10098">
    <property type="entry name" value="RAPSYN-RELATED"/>
    <property type="match status" value="1"/>
</dbReference>
<protein>
    <submittedName>
        <fullName evidence="5">Uncharacterized protein</fullName>
    </submittedName>
</protein>
<evidence type="ECO:0000256" key="2">
    <source>
        <dbReference type="SAM" id="MobiDB-lite"/>
    </source>
</evidence>
<dbReference type="PROSITE" id="PS50005">
    <property type="entry name" value="TPR"/>
    <property type="match status" value="1"/>
</dbReference>
<dbReference type="EMBL" id="CP011947">
    <property type="protein sequence ID" value="AKU07778.1"/>
    <property type="molecule type" value="Genomic_DNA"/>
</dbReference>
<dbReference type="InterPro" id="IPR011990">
    <property type="entry name" value="TPR-like_helical_dom_sf"/>
</dbReference>
<dbReference type="Proteomes" id="UP000066124">
    <property type="component" value="Chromosome"/>
</dbReference>
<feature type="domain" description="Novel STAND NTPase 5" evidence="4">
    <location>
        <begin position="381"/>
        <end position="479"/>
    </location>
</feature>
<evidence type="ECO:0000313" key="6">
    <source>
        <dbReference type="Proteomes" id="UP000066124"/>
    </source>
</evidence>
<dbReference type="SMART" id="SM00028">
    <property type="entry name" value="TPR"/>
    <property type="match status" value="5"/>
</dbReference>
<evidence type="ECO:0000313" key="5">
    <source>
        <dbReference type="EMBL" id="AKU07778.1"/>
    </source>
</evidence>
<evidence type="ECO:0000256" key="1">
    <source>
        <dbReference type="PROSITE-ProRule" id="PRU00339"/>
    </source>
</evidence>
<dbReference type="KEGG" id="hgi:ABY42_08475"/>
<dbReference type="AlphaFoldDB" id="A0A0K1IU07"/>
<accession>A0A0K1IU07</accession>
<dbReference type="InterPro" id="IPR019734">
    <property type="entry name" value="TPR_rpt"/>
</dbReference>
<dbReference type="InterPro" id="IPR027417">
    <property type="entry name" value="P-loop_NTPase"/>
</dbReference>
<dbReference type="Pfam" id="PF13181">
    <property type="entry name" value="TPR_8"/>
    <property type="match status" value="1"/>
</dbReference>
<feature type="repeat" description="TPR" evidence="1">
    <location>
        <begin position="1003"/>
        <end position="1036"/>
    </location>
</feature>
<organism evidence="5 6">
    <name type="scientific">Haloferax gibbonsii</name>
    <dbReference type="NCBI Taxonomy" id="35746"/>
    <lineage>
        <taxon>Archaea</taxon>
        <taxon>Methanobacteriati</taxon>
        <taxon>Methanobacteriota</taxon>
        <taxon>Stenosarchaea group</taxon>
        <taxon>Halobacteria</taxon>
        <taxon>Halobacteriales</taxon>
        <taxon>Haloferacaceae</taxon>
        <taxon>Haloferax</taxon>
    </lineage>
</organism>
<dbReference type="SUPFAM" id="SSF48452">
    <property type="entry name" value="TPR-like"/>
    <property type="match status" value="2"/>
</dbReference>
<reference evidence="6" key="1">
    <citation type="journal article" date="2015" name="J. Biotechnol.">
        <title>Complete genome sequence of Haloferax gibbonsii strain ARA6, a potential producer of polyhydroxyalkanoates and halocins isolated from Araruama, Rio de Janeiro, Brasil.</title>
        <authorList>
            <person name="Pinto L.H."/>
            <person name="D'Alincourt Carvalho-Assef A.P."/>
            <person name="Vieira R.P."/>
            <person name="Clementino M.M."/>
            <person name="Albano R.M."/>
        </authorList>
    </citation>
    <scope>NUCLEOTIDE SEQUENCE [LARGE SCALE GENOMIC DNA]</scope>
    <source>
        <strain evidence="6">ARA6</strain>
    </source>
</reference>